<protein>
    <recommendedName>
        <fullName evidence="3">DUF2695 domain-containing protein</fullName>
    </recommendedName>
</protein>
<organism evidence="1 2">
    <name type="scientific">Agrococcus baldri</name>
    <dbReference type="NCBI Taxonomy" id="153730"/>
    <lineage>
        <taxon>Bacteria</taxon>
        <taxon>Bacillati</taxon>
        <taxon>Actinomycetota</taxon>
        <taxon>Actinomycetes</taxon>
        <taxon>Micrococcales</taxon>
        <taxon>Microbacteriaceae</taxon>
        <taxon>Agrococcus</taxon>
    </lineage>
</organism>
<comment type="caution">
    <text evidence="1">The sequence shown here is derived from an EMBL/GenBank/DDBJ whole genome shotgun (WGS) entry which is preliminary data.</text>
</comment>
<dbReference type="AlphaFoldDB" id="A0AA87URM7"/>
<dbReference type="InterPro" id="IPR024248">
    <property type="entry name" value="DUF2695"/>
</dbReference>
<dbReference type="EMBL" id="BJUU01000004">
    <property type="protein sequence ID" value="GEK79620.1"/>
    <property type="molecule type" value="Genomic_DNA"/>
</dbReference>
<evidence type="ECO:0000313" key="1">
    <source>
        <dbReference type="EMBL" id="GEK79620.1"/>
    </source>
</evidence>
<dbReference type="Proteomes" id="UP000321749">
    <property type="component" value="Unassembled WGS sequence"/>
</dbReference>
<accession>A0AA87URM7</accession>
<proteinExistence type="predicted"/>
<reference evidence="1 2" key="1">
    <citation type="submission" date="2019-07" db="EMBL/GenBank/DDBJ databases">
        <title>Whole genome shotgun sequence of Agrococcus baldri NBRC 103055.</title>
        <authorList>
            <person name="Hosoyama A."/>
            <person name="Uohara A."/>
            <person name="Ohji S."/>
            <person name="Ichikawa N."/>
        </authorList>
    </citation>
    <scope>NUCLEOTIDE SEQUENCE [LARGE SCALE GENOMIC DNA]</scope>
    <source>
        <strain evidence="1 2">NBRC 103055</strain>
    </source>
</reference>
<name>A0AA87URM7_9MICO</name>
<sequence>MHRVPFGGRGPFAVGRMRLPRDCAQARSGAARAPDPLWHGARMDEPTTAEAEADVRELAELWLVPHERECLACYLDRAVAALGCQGDLRFAGRYRDLAAPRAVALEQRLAEAGGPCDCKALMHGVQPAWHLWTPERWVPTDSGTAAVQRAHPPLDMPACEGVRRGSTRPCANWHSMRRPR</sequence>
<keyword evidence="2" id="KW-1185">Reference proteome</keyword>
<gene>
    <name evidence="1" type="ORF">ABA31_09710</name>
</gene>
<dbReference type="Pfam" id="PF10905">
    <property type="entry name" value="DUF2695"/>
    <property type="match status" value="1"/>
</dbReference>
<evidence type="ECO:0000313" key="2">
    <source>
        <dbReference type="Proteomes" id="UP000321749"/>
    </source>
</evidence>
<evidence type="ECO:0008006" key="3">
    <source>
        <dbReference type="Google" id="ProtNLM"/>
    </source>
</evidence>